<dbReference type="InterPro" id="IPR051107">
    <property type="entry name" value="Auxin_Efflux_Carrier"/>
</dbReference>
<dbReference type="PANTHER" id="PTHR31752:SF18">
    <property type="entry name" value="AUXIN EFFLUX CARRIER COMPONENT 1"/>
    <property type="match status" value="1"/>
</dbReference>
<feature type="transmembrane region" description="Helical" evidence="8">
    <location>
        <begin position="42"/>
        <end position="58"/>
    </location>
</feature>
<evidence type="ECO:0000256" key="2">
    <source>
        <dbReference type="ARBA" id="ARBA00009177"/>
    </source>
</evidence>
<feature type="transmembrane region" description="Helical" evidence="8">
    <location>
        <begin position="380"/>
        <end position="398"/>
    </location>
</feature>
<gene>
    <name evidence="9" type="ORF">BQ4739_LOCUS16379</name>
</gene>
<feature type="transmembrane region" description="Helical" evidence="8">
    <location>
        <begin position="70"/>
        <end position="91"/>
    </location>
</feature>
<accession>A0A383WG39</accession>
<evidence type="ECO:0000256" key="7">
    <source>
        <dbReference type="SAM" id="MobiDB-lite"/>
    </source>
</evidence>
<evidence type="ECO:0000256" key="5">
    <source>
        <dbReference type="ARBA" id="ARBA00022989"/>
    </source>
</evidence>
<evidence type="ECO:0000313" key="10">
    <source>
        <dbReference type="Proteomes" id="UP000256970"/>
    </source>
</evidence>
<keyword evidence="6 8" id="KW-0472">Membrane</keyword>
<feature type="compositionally biased region" description="Polar residues" evidence="7">
    <location>
        <begin position="199"/>
        <end position="222"/>
    </location>
</feature>
<keyword evidence="4 8" id="KW-0812">Transmembrane</keyword>
<dbReference type="Proteomes" id="UP000256970">
    <property type="component" value="Unassembled WGS sequence"/>
</dbReference>
<protein>
    <recommendedName>
        <fullName evidence="11">Auxin efflux carrier component</fullName>
    </recommendedName>
</protein>
<dbReference type="EMBL" id="FNXT01001247">
    <property type="protein sequence ID" value="SZX76014.1"/>
    <property type="molecule type" value="Genomic_DNA"/>
</dbReference>
<comment type="similarity">
    <text evidence="2">Belongs to the auxin efflux carrier (TC 2.A.69.1) family.</text>
</comment>
<feature type="transmembrane region" description="Helical" evidence="8">
    <location>
        <begin position="341"/>
        <end position="360"/>
    </location>
</feature>
<evidence type="ECO:0000313" key="9">
    <source>
        <dbReference type="EMBL" id="SZX76014.1"/>
    </source>
</evidence>
<sequence length="529" mass="56091">MIEYSSIFQTGIQSLLAVACGWGCGRWGVLQPDPTVVNVNTLVLKFCIPCLQVHLLAIKTDMRQPGSWSALLAFLAWSMGLQALLALLQLLRQGRLQYAQLGVDSLLLTTNNTGILGPVVLLAALGPEYAPLGMLATVALYFQQLPSAQLLFHLHQEQAAAAAGTATTAAVTAADSMLASDGHGWQEQQPLLAAGQAGNDGSNSISATRNSNSSAAQGSRASSMLADGQAGAQHGNGSGFAFVQPGAAVTPEASSARITAAEAAAGSRRSPLHAPQQLLRHCGSADSLPRLHHRHAQQEYVLHVGKCTSQQQQQQGSSCGAGQDRHSSASLVLSLLLKNPLVWSTGLSLLLSCLGSSVLLDPRSPVALQQLSFVDGLLGWFAATTAPLTLFTTGLWMYSNSLQQQQRQAQKKGQPSLMQQQHQVAGPVGANQEEQEQLTMRQLWMYLLARATVAPGFMVLVCRVMGFKGDLGRALVILALLPVAQTAFVVCKQAETGTHAISVLMVASLLVMLPQLMVLLALLEWFGVF</sequence>
<evidence type="ECO:0000256" key="3">
    <source>
        <dbReference type="ARBA" id="ARBA00022448"/>
    </source>
</evidence>
<dbReference type="GO" id="GO:0055085">
    <property type="term" value="P:transmembrane transport"/>
    <property type="evidence" value="ECO:0007669"/>
    <property type="project" value="InterPro"/>
</dbReference>
<dbReference type="Pfam" id="PF03547">
    <property type="entry name" value="Mem_trans"/>
    <property type="match status" value="1"/>
</dbReference>
<dbReference type="InterPro" id="IPR004776">
    <property type="entry name" value="Mem_transp_PIN-like"/>
</dbReference>
<reference evidence="9 10" key="1">
    <citation type="submission" date="2016-10" db="EMBL/GenBank/DDBJ databases">
        <authorList>
            <person name="Cai Z."/>
        </authorList>
    </citation>
    <scope>NUCLEOTIDE SEQUENCE [LARGE SCALE GENOMIC DNA]</scope>
</reference>
<feature type="region of interest" description="Disordered" evidence="7">
    <location>
        <begin position="194"/>
        <end position="238"/>
    </location>
</feature>
<name>A0A383WG39_TETOB</name>
<evidence type="ECO:0000256" key="8">
    <source>
        <dbReference type="SAM" id="Phobius"/>
    </source>
</evidence>
<dbReference type="AlphaFoldDB" id="A0A383WG39"/>
<feature type="transmembrane region" description="Helical" evidence="8">
    <location>
        <begin position="472"/>
        <end position="491"/>
    </location>
</feature>
<evidence type="ECO:0000256" key="4">
    <source>
        <dbReference type="ARBA" id="ARBA00022692"/>
    </source>
</evidence>
<keyword evidence="10" id="KW-1185">Reference proteome</keyword>
<keyword evidence="3" id="KW-0813">Transport</keyword>
<evidence type="ECO:0008006" key="11">
    <source>
        <dbReference type="Google" id="ProtNLM"/>
    </source>
</evidence>
<evidence type="ECO:0000256" key="1">
    <source>
        <dbReference type="ARBA" id="ARBA00004141"/>
    </source>
</evidence>
<organism evidence="9 10">
    <name type="scientific">Tetradesmus obliquus</name>
    <name type="common">Green alga</name>
    <name type="synonym">Acutodesmus obliquus</name>
    <dbReference type="NCBI Taxonomy" id="3088"/>
    <lineage>
        <taxon>Eukaryota</taxon>
        <taxon>Viridiplantae</taxon>
        <taxon>Chlorophyta</taxon>
        <taxon>core chlorophytes</taxon>
        <taxon>Chlorophyceae</taxon>
        <taxon>CS clade</taxon>
        <taxon>Sphaeropleales</taxon>
        <taxon>Scenedesmaceae</taxon>
        <taxon>Tetradesmus</taxon>
    </lineage>
</organism>
<feature type="transmembrane region" description="Helical" evidence="8">
    <location>
        <begin position="12"/>
        <end position="30"/>
    </location>
</feature>
<evidence type="ECO:0000256" key="6">
    <source>
        <dbReference type="ARBA" id="ARBA00023136"/>
    </source>
</evidence>
<feature type="transmembrane region" description="Helical" evidence="8">
    <location>
        <begin position="503"/>
        <end position="523"/>
    </location>
</feature>
<dbReference type="PANTHER" id="PTHR31752">
    <property type="entry name" value="AUXIN EFFLUX CARRIER COMPONENT 1B-RELATED"/>
    <property type="match status" value="1"/>
</dbReference>
<keyword evidence="5 8" id="KW-1133">Transmembrane helix</keyword>
<feature type="transmembrane region" description="Helical" evidence="8">
    <location>
        <begin position="443"/>
        <end position="466"/>
    </location>
</feature>
<comment type="subcellular location">
    <subcellularLocation>
        <location evidence="1">Membrane</location>
        <topology evidence="1">Multi-pass membrane protein</topology>
    </subcellularLocation>
</comment>
<proteinExistence type="inferred from homology"/>
<dbReference type="GO" id="GO:0016020">
    <property type="term" value="C:membrane"/>
    <property type="evidence" value="ECO:0007669"/>
    <property type="project" value="UniProtKB-SubCell"/>
</dbReference>